<protein>
    <submittedName>
        <fullName evidence="8">Uncharacterized protein</fullName>
    </submittedName>
</protein>
<keyword evidence="9" id="KW-1185">Reference proteome</keyword>
<evidence type="ECO:0000256" key="4">
    <source>
        <dbReference type="ARBA" id="ARBA00022989"/>
    </source>
</evidence>
<evidence type="ECO:0000313" key="9">
    <source>
        <dbReference type="Proteomes" id="UP000749559"/>
    </source>
</evidence>
<feature type="transmembrane region" description="Helical" evidence="7">
    <location>
        <begin position="265"/>
        <end position="286"/>
    </location>
</feature>
<dbReference type="InterPro" id="IPR026767">
    <property type="entry name" value="Tmem151"/>
</dbReference>
<evidence type="ECO:0000313" key="8">
    <source>
        <dbReference type="EMBL" id="CAH1790850.1"/>
    </source>
</evidence>
<dbReference type="PANTHER" id="PTHR31893">
    <property type="entry name" value="TRANSMEMBRANE PROTEIN 151 HOMOLOG"/>
    <property type="match status" value="1"/>
</dbReference>
<sequence>MSPPSSENYDEITESLIQTPLKQSFCDSLRRDTHWKCLILTVLIIGCLIAISWCRLTVVTKVEVQFYEYPIRQLNQASPCDDGYVYIPVAFVVMLYLVYLVECWHCHTRLELCYKVDVNAVYDRIQYMREAFPIIWWKAVCYHYVRRTRQVTRYRNGDAFTTTQVYYERINSHTAGSAFNFSNCGVKDMSRTLTNLEQYPATKIRFTKGFSFLCPEAETEFEDQRATFFQEHERRDDYMETKEGLDLLNVNFKEYMIAFADTDNLPWYVSHIIFWLASVFMLSWPLRVIIEYKTAYVHYNVHKVFGSNYLDPNYNPGHLSRVSTFGTNSDLEQYIRNNHTIVPSYSEALLMESEIPWTRSTHDANGNITPTSIPLQVFGAGAESNAPTSPNAPRTFIMGYIANGDVVYSNLSNRLPPSIPNGNPPRANGHLLNGSAVANGCIRTYGAFRITSDNRNTDGRQRRRKHKRHRKNKPRQRNVDNNDISNTEHHSQSQPNLAVTPEGVEGRGAMTDAPSGESTNETPTCDNTPIPTPAEEKPPPYEDALRMRTETLSDAAGESPSPESNNPSVIDESCDTETQWLEVQNENHMNTDRMLTRSLSDTDFTNHPCSATVIKETTL</sequence>
<evidence type="ECO:0000256" key="5">
    <source>
        <dbReference type="ARBA" id="ARBA00023136"/>
    </source>
</evidence>
<evidence type="ECO:0000256" key="1">
    <source>
        <dbReference type="ARBA" id="ARBA00004141"/>
    </source>
</evidence>
<dbReference type="GO" id="GO:0016020">
    <property type="term" value="C:membrane"/>
    <property type="evidence" value="ECO:0007669"/>
    <property type="project" value="UniProtKB-SubCell"/>
</dbReference>
<evidence type="ECO:0000256" key="6">
    <source>
        <dbReference type="SAM" id="MobiDB-lite"/>
    </source>
</evidence>
<dbReference type="PANTHER" id="PTHR31893:SF5">
    <property type="entry name" value="TRANSMEMBRANE PROTEIN 151 HOMOLOG"/>
    <property type="match status" value="1"/>
</dbReference>
<evidence type="ECO:0000256" key="2">
    <source>
        <dbReference type="ARBA" id="ARBA00009583"/>
    </source>
</evidence>
<feature type="compositionally biased region" description="Low complexity" evidence="6">
    <location>
        <begin position="558"/>
        <end position="568"/>
    </location>
</feature>
<dbReference type="Proteomes" id="UP000749559">
    <property type="component" value="Unassembled WGS sequence"/>
</dbReference>
<feature type="compositionally biased region" description="Polar residues" evidence="6">
    <location>
        <begin position="516"/>
        <end position="527"/>
    </location>
</feature>
<feature type="region of interest" description="Disordered" evidence="6">
    <location>
        <begin position="452"/>
        <end position="541"/>
    </location>
</feature>
<comment type="subcellular location">
    <subcellularLocation>
        <location evidence="1">Membrane</location>
        <topology evidence="1">Multi-pass membrane protein</topology>
    </subcellularLocation>
</comment>
<dbReference type="EMBL" id="CAIIXF020000008">
    <property type="protein sequence ID" value="CAH1790850.1"/>
    <property type="molecule type" value="Genomic_DNA"/>
</dbReference>
<dbReference type="AlphaFoldDB" id="A0A8J1XXW3"/>
<keyword evidence="4 7" id="KW-1133">Transmembrane helix</keyword>
<organism evidence="8 9">
    <name type="scientific">Owenia fusiformis</name>
    <name type="common">Polychaete worm</name>
    <dbReference type="NCBI Taxonomy" id="6347"/>
    <lineage>
        <taxon>Eukaryota</taxon>
        <taxon>Metazoa</taxon>
        <taxon>Spiralia</taxon>
        <taxon>Lophotrochozoa</taxon>
        <taxon>Annelida</taxon>
        <taxon>Polychaeta</taxon>
        <taxon>Sedentaria</taxon>
        <taxon>Canalipalpata</taxon>
        <taxon>Sabellida</taxon>
        <taxon>Oweniida</taxon>
        <taxon>Oweniidae</taxon>
        <taxon>Owenia</taxon>
    </lineage>
</organism>
<accession>A0A8J1XXW3</accession>
<feature type="transmembrane region" description="Helical" evidence="7">
    <location>
        <begin position="83"/>
        <end position="101"/>
    </location>
</feature>
<evidence type="ECO:0000256" key="7">
    <source>
        <dbReference type="SAM" id="Phobius"/>
    </source>
</evidence>
<keyword evidence="5 7" id="KW-0472">Membrane</keyword>
<comment type="caution">
    <text evidence="8">The sequence shown here is derived from an EMBL/GenBank/DDBJ whole genome shotgun (WGS) entry which is preliminary data.</text>
</comment>
<proteinExistence type="inferred from homology"/>
<feature type="region of interest" description="Disordered" evidence="6">
    <location>
        <begin position="552"/>
        <end position="571"/>
    </location>
</feature>
<feature type="compositionally biased region" description="Basic residues" evidence="6">
    <location>
        <begin position="461"/>
        <end position="476"/>
    </location>
</feature>
<comment type="similarity">
    <text evidence="2">Belongs to the TMEM151 family.</text>
</comment>
<dbReference type="Pfam" id="PF14857">
    <property type="entry name" value="TMEM151"/>
    <property type="match status" value="1"/>
</dbReference>
<dbReference type="OrthoDB" id="190434at2759"/>
<keyword evidence="3 7" id="KW-0812">Transmembrane</keyword>
<gene>
    <name evidence="8" type="ORF">OFUS_LOCUS16011</name>
</gene>
<name>A0A8J1XXW3_OWEFU</name>
<evidence type="ECO:0000256" key="3">
    <source>
        <dbReference type="ARBA" id="ARBA00022692"/>
    </source>
</evidence>
<feature type="transmembrane region" description="Helical" evidence="7">
    <location>
        <begin position="37"/>
        <end position="58"/>
    </location>
</feature>
<reference evidence="8" key="1">
    <citation type="submission" date="2022-03" db="EMBL/GenBank/DDBJ databases">
        <authorList>
            <person name="Martin C."/>
        </authorList>
    </citation>
    <scope>NUCLEOTIDE SEQUENCE</scope>
</reference>